<dbReference type="SUPFAM" id="SSF53335">
    <property type="entry name" value="S-adenosyl-L-methionine-dependent methyltransferases"/>
    <property type="match status" value="1"/>
</dbReference>
<gene>
    <name evidence="4" type="primary">LOC102806237</name>
</gene>
<feature type="domain" description="S-adenosylmethionine-dependent methyltransferase Rv2258c-like winged HTH" evidence="2">
    <location>
        <begin position="23"/>
        <end position="88"/>
    </location>
</feature>
<dbReference type="Gene3D" id="3.40.50.150">
    <property type="entry name" value="Vaccinia Virus protein VP39"/>
    <property type="match status" value="1"/>
</dbReference>
<dbReference type="GeneID" id="102806237"/>
<dbReference type="InterPro" id="IPR025714">
    <property type="entry name" value="Methyltranfer_dom"/>
</dbReference>
<reference evidence="4" key="1">
    <citation type="submission" date="2025-08" db="UniProtKB">
        <authorList>
            <consortium name="RefSeq"/>
        </authorList>
    </citation>
    <scope>IDENTIFICATION</scope>
    <source>
        <tissue evidence="4">Testes</tissue>
    </source>
</reference>
<dbReference type="RefSeq" id="XP_006816137.1">
    <property type="nucleotide sequence ID" value="XM_006816074.1"/>
</dbReference>
<keyword evidence="3" id="KW-1185">Reference proteome</keyword>
<dbReference type="InterPro" id="IPR053173">
    <property type="entry name" value="SAM-binding_MTase"/>
</dbReference>
<dbReference type="InterPro" id="IPR036390">
    <property type="entry name" value="WH_DNA-bd_sf"/>
</dbReference>
<proteinExistence type="predicted"/>
<evidence type="ECO:0000313" key="3">
    <source>
        <dbReference type="Proteomes" id="UP000694865"/>
    </source>
</evidence>
<dbReference type="CDD" id="cd02440">
    <property type="entry name" value="AdoMet_MTases"/>
    <property type="match status" value="1"/>
</dbReference>
<dbReference type="Pfam" id="PF21320">
    <property type="entry name" value="WHD_Rv2258c"/>
    <property type="match status" value="1"/>
</dbReference>
<dbReference type="SUPFAM" id="SSF46785">
    <property type="entry name" value="Winged helix' DNA-binding domain"/>
    <property type="match status" value="1"/>
</dbReference>
<evidence type="ECO:0000313" key="4">
    <source>
        <dbReference type="RefSeq" id="XP_006816137.1"/>
    </source>
</evidence>
<dbReference type="Proteomes" id="UP000694865">
    <property type="component" value="Unplaced"/>
</dbReference>
<name>A0ABM0M7Z6_SACKO</name>
<dbReference type="InterPro" id="IPR048711">
    <property type="entry name" value="WHD_Rv2258c"/>
</dbReference>
<protein>
    <submittedName>
        <fullName evidence="4">Sterol 24-C-methyltransferase-like</fullName>
    </submittedName>
</protein>
<dbReference type="PANTHER" id="PTHR45128:SF1">
    <property type="entry name" value="S-ADENOSYLMETHIONINE-DEPENDENT METHYLTRANSFERASE RV2258C"/>
    <property type="match status" value="1"/>
</dbReference>
<dbReference type="InterPro" id="IPR029063">
    <property type="entry name" value="SAM-dependent_MTases_sf"/>
</dbReference>
<evidence type="ECO:0000259" key="2">
    <source>
        <dbReference type="Pfam" id="PF21320"/>
    </source>
</evidence>
<accession>A0ABM0M7Z6</accession>
<feature type="domain" description="Methyltransferase" evidence="1">
    <location>
        <begin position="132"/>
        <end position="251"/>
    </location>
</feature>
<sequence>MTSTETADMFSRIILQHLNSGFLSVGIAFGSTTGLFQAMENMGEGKTSQEIADAAGLKERYVREWLGVMVTGKIVEMDDESETFNLPGTPRKCMPYSSYTGLHELMKKNTRAKYSKLPNFITSVKEVRPLLESGVNVVDIGCGDGFVVCRMAEAFPTSEFHGVDISEEAIISARNEAATLGLTNVTFHTHTAARLPAYWSELFDYVIACDTIHDQAYPDVVLSEIRRILKPNGYFSMMDIMAESKITDNMSNPIAPMLYMTSLMSCMPLSLYFENGAGLGTMWGKDKALGMLKSAGFQCITVAPTEDELPDYHYFNKKV</sequence>
<organism evidence="3 4">
    <name type="scientific">Saccoglossus kowalevskii</name>
    <name type="common">Acorn worm</name>
    <dbReference type="NCBI Taxonomy" id="10224"/>
    <lineage>
        <taxon>Eukaryota</taxon>
        <taxon>Metazoa</taxon>
        <taxon>Hemichordata</taxon>
        <taxon>Enteropneusta</taxon>
        <taxon>Harrimaniidae</taxon>
        <taxon>Saccoglossus</taxon>
    </lineage>
</organism>
<evidence type="ECO:0000259" key="1">
    <source>
        <dbReference type="Pfam" id="PF13847"/>
    </source>
</evidence>
<dbReference type="Pfam" id="PF13847">
    <property type="entry name" value="Methyltransf_31"/>
    <property type="match status" value="1"/>
</dbReference>
<dbReference type="PANTHER" id="PTHR45128">
    <property type="entry name" value="METHYLTRANSFERASE TYPE 11"/>
    <property type="match status" value="1"/>
</dbReference>